<dbReference type="VEuPathDB" id="FungiDB:RO3G_12660"/>
<feature type="compositionally biased region" description="Basic and acidic residues" evidence="1">
    <location>
        <begin position="10"/>
        <end position="31"/>
    </location>
</feature>
<proteinExistence type="predicted"/>
<dbReference type="InParanoid" id="I1CHL9"/>
<gene>
    <name evidence="2" type="ORF">RO3G_12660</name>
</gene>
<evidence type="ECO:0000313" key="3">
    <source>
        <dbReference type="Proteomes" id="UP000009138"/>
    </source>
</evidence>
<keyword evidence="3" id="KW-1185">Reference proteome</keyword>
<feature type="non-terminal residue" evidence="2">
    <location>
        <position position="1"/>
    </location>
</feature>
<organism evidence="2 3">
    <name type="scientific">Rhizopus delemar (strain RA 99-880 / ATCC MYA-4621 / FGSC 9543 / NRRL 43880)</name>
    <name type="common">Mucormycosis agent</name>
    <name type="synonym">Rhizopus arrhizus var. delemar</name>
    <dbReference type="NCBI Taxonomy" id="246409"/>
    <lineage>
        <taxon>Eukaryota</taxon>
        <taxon>Fungi</taxon>
        <taxon>Fungi incertae sedis</taxon>
        <taxon>Mucoromycota</taxon>
        <taxon>Mucoromycotina</taxon>
        <taxon>Mucoromycetes</taxon>
        <taxon>Mucorales</taxon>
        <taxon>Mucorineae</taxon>
        <taxon>Rhizopodaceae</taxon>
        <taxon>Rhizopus</taxon>
    </lineage>
</organism>
<dbReference type="AlphaFoldDB" id="I1CHL9"/>
<protein>
    <submittedName>
        <fullName evidence="2">Uncharacterized protein</fullName>
    </submittedName>
</protein>
<dbReference type="GeneID" id="93619625"/>
<feature type="region of interest" description="Disordered" evidence="1">
    <location>
        <begin position="1"/>
        <end position="31"/>
    </location>
</feature>
<accession>I1CHL9</accession>
<dbReference type="Proteomes" id="UP000009138">
    <property type="component" value="Unassembled WGS sequence"/>
</dbReference>
<dbReference type="RefSeq" id="XP_067523345.1">
    <property type="nucleotide sequence ID" value="XM_067667244.1"/>
</dbReference>
<dbReference type="EMBL" id="CH476741">
    <property type="protein sequence ID" value="EIE87949.1"/>
    <property type="molecule type" value="Genomic_DNA"/>
</dbReference>
<evidence type="ECO:0000256" key="1">
    <source>
        <dbReference type="SAM" id="MobiDB-lite"/>
    </source>
</evidence>
<reference evidence="2 3" key="1">
    <citation type="journal article" date="2009" name="PLoS Genet.">
        <title>Genomic analysis of the basal lineage fungus Rhizopus oryzae reveals a whole-genome duplication.</title>
        <authorList>
            <person name="Ma L.-J."/>
            <person name="Ibrahim A.S."/>
            <person name="Skory C."/>
            <person name="Grabherr M.G."/>
            <person name="Burger G."/>
            <person name="Butler M."/>
            <person name="Elias M."/>
            <person name="Idnurm A."/>
            <person name="Lang B.F."/>
            <person name="Sone T."/>
            <person name="Abe A."/>
            <person name="Calvo S.E."/>
            <person name="Corrochano L.M."/>
            <person name="Engels R."/>
            <person name="Fu J."/>
            <person name="Hansberg W."/>
            <person name="Kim J.-M."/>
            <person name="Kodira C.D."/>
            <person name="Koehrsen M.J."/>
            <person name="Liu B."/>
            <person name="Miranda-Saavedra D."/>
            <person name="O'Leary S."/>
            <person name="Ortiz-Castellanos L."/>
            <person name="Poulter R."/>
            <person name="Rodriguez-Romero J."/>
            <person name="Ruiz-Herrera J."/>
            <person name="Shen Y.-Q."/>
            <person name="Zeng Q."/>
            <person name="Galagan J."/>
            <person name="Birren B.W."/>
            <person name="Cuomo C.A."/>
            <person name="Wickes B.L."/>
        </authorList>
    </citation>
    <scope>NUCLEOTIDE SEQUENCE [LARGE SCALE GENOMIC DNA]</scope>
    <source>
        <strain evidence="3">RA 99-880 / ATCC MYA-4621 / FGSC 9543 / NRRL 43880</strain>
    </source>
</reference>
<evidence type="ECO:0000313" key="2">
    <source>
        <dbReference type="EMBL" id="EIE87949.1"/>
    </source>
</evidence>
<sequence>LHGGLQNPGHDVEKGHLAFSDSDHHHQSPIR</sequence>
<name>I1CHL9_RHIO9</name>